<sequence length="139" mass="15722">MMDRFSSYKAKPLCVSFSFGEGLRVRLSPASVLLLSFTCVALLFCGASISNAQTSGVRSVINLNNNWHTIAGNDENPIGAAFQMGVDESAWKQVSVPHNWDDYYGYRRLLHGNKHGDAWYRKKISVKQSKNGKRFFFFF</sequence>
<comment type="caution">
    <text evidence="1">The sequence shown here is derived from an EMBL/GenBank/DDBJ whole genome shotgun (WGS) entry which is preliminary data.</text>
</comment>
<gene>
    <name evidence="1" type="ORF">MKP09_13055</name>
</gene>
<dbReference type="InterPro" id="IPR051913">
    <property type="entry name" value="GH2_Domain-Containing"/>
</dbReference>
<accession>A0ABS9SK58</accession>
<name>A0ABS9SK58_9BACT</name>
<dbReference type="PANTHER" id="PTHR42732:SF1">
    <property type="entry name" value="BETA-MANNOSIDASE"/>
    <property type="match status" value="1"/>
</dbReference>
<evidence type="ECO:0000313" key="1">
    <source>
        <dbReference type="EMBL" id="MCH5598767.1"/>
    </source>
</evidence>
<proteinExistence type="predicted"/>
<dbReference type="InterPro" id="IPR008979">
    <property type="entry name" value="Galactose-bd-like_sf"/>
</dbReference>
<dbReference type="SUPFAM" id="SSF49785">
    <property type="entry name" value="Galactose-binding domain-like"/>
    <property type="match status" value="1"/>
</dbReference>
<keyword evidence="2" id="KW-1185">Reference proteome</keyword>
<reference evidence="1 2" key="1">
    <citation type="submission" date="2022-02" db="EMBL/GenBank/DDBJ databases">
        <authorList>
            <person name="Min J."/>
        </authorList>
    </citation>
    <scope>NUCLEOTIDE SEQUENCE [LARGE SCALE GENOMIC DNA]</scope>
    <source>
        <strain evidence="1 2">GR10-1</strain>
    </source>
</reference>
<dbReference type="PANTHER" id="PTHR42732">
    <property type="entry name" value="BETA-GALACTOSIDASE"/>
    <property type="match status" value="1"/>
</dbReference>
<protein>
    <submittedName>
        <fullName evidence="1">Uncharacterized protein</fullName>
    </submittedName>
</protein>
<dbReference type="EMBL" id="JAKWBL010000002">
    <property type="protein sequence ID" value="MCH5598767.1"/>
    <property type="molecule type" value="Genomic_DNA"/>
</dbReference>
<dbReference type="Gene3D" id="2.60.120.260">
    <property type="entry name" value="Galactose-binding domain-like"/>
    <property type="match status" value="1"/>
</dbReference>
<dbReference type="RefSeq" id="WP_240830439.1">
    <property type="nucleotide sequence ID" value="NZ_JAKWBL010000002.1"/>
</dbReference>
<organism evidence="1 2">
    <name type="scientific">Niabella ginsengisoli</name>
    <dbReference type="NCBI Taxonomy" id="522298"/>
    <lineage>
        <taxon>Bacteria</taxon>
        <taxon>Pseudomonadati</taxon>
        <taxon>Bacteroidota</taxon>
        <taxon>Chitinophagia</taxon>
        <taxon>Chitinophagales</taxon>
        <taxon>Chitinophagaceae</taxon>
        <taxon>Niabella</taxon>
    </lineage>
</organism>
<dbReference type="Proteomes" id="UP001202248">
    <property type="component" value="Unassembled WGS sequence"/>
</dbReference>
<evidence type="ECO:0000313" key="2">
    <source>
        <dbReference type="Proteomes" id="UP001202248"/>
    </source>
</evidence>